<evidence type="ECO:0008006" key="4">
    <source>
        <dbReference type="Google" id="ProtNLM"/>
    </source>
</evidence>
<feature type="compositionally biased region" description="Low complexity" evidence="1">
    <location>
        <begin position="66"/>
        <end position="81"/>
    </location>
</feature>
<proteinExistence type="predicted"/>
<dbReference type="OrthoDB" id="9979538at2759"/>
<evidence type="ECO:0000313" key="3">
    <source>
        <dbReference type="Proteomes" id="UP000887013"/>
    </source>
</evidence>
<evidence type="ECO:0000256" key="1">
    <source>
        <dbReference type="SAM" id="MobiDB-lite"/>
    </source>
</evidence>
<dbReference type="AlphaFoldDB" id="A0A8X6M7C8"/>
<dbReference type="Proteomes" id="UP000887013">
    <property type="component" value="Unassembled WGS sequence"/>
</dbReference>
<dbReference type="EMBL" id="BMAW01087341">
    <property type="protein sequence ID" value="GFS29181.1"/>
    <property type="molecule type" value="Genomic_DNA"/>
</dbReference>
<comment type="caution">
    <text evidence="2">The sequence shown here is derived from an EMBL/GenBank/DDBJ whole genome shotgun (WGS) entry which is preliminary data.</text>
</comment>
<gene>
    <name evidence="2" type="ORF">NPIL_500961</name>
</gene>
<sequence length="140" mass="15551">MLNGKDKALFEKLFYMNGESETVALRNFRLQKNAKTGKGSLIVAGLIKRVQRFVETGSLEDRRSESAAGSSSAWEASRSSGLPPSLIRNILHGVLNQYTCKLQSCHELSSSDTYRENHLLSGLSPKLNMIPLGFKHLVDR</sequence>
<keyword evidence="3" id="KW-1185">Reference proteome</keyword>
<accession>A0A8X6M7C8</accession>
<organism evidence="2 3">
    <name type="scientific">Nephila pilipes</name>
    <name type="common">Giant wood spider</name>
    <name type="synonym">Nephila maculata</name>
    <dbReference type="NCBI Taxonomy" id="299642"/>
    <lineage>
        <taxon>Eukaryota</taxon>
        <taxon>Metazoa</taxon>
        <taxon>Ecdysozoa</taxon>
        <taxon>Arthropoda</taxon>
        <taxon>Chelicerata</taxon>
        <taxon>Arachnida</taxon>
        <taxon>Araneae</taxon>
        <taxon>Araneomorphae</taxon>
        <taxon>Entelegynae</taxon>
        <taxon>Araneoidea</taxon>
        <taxon>Nephilidae</taxon>
        <taxon>Nephila</taxon>
    </lineage>
</organism>
<reference evidence="2" key="1">
    <citation type="submission" date="2020-08" db="EMBL/GenBank/DDBJ databases">
        <title>Multicomponent nature underlies the extraordinary mechanical properties of spider dragline silk.</title>
        <authorList>
            <person name="Kono N."/>
            <person name="Nakamura H."/>
            <person name="Mori M."/>
            <person name="Yoshida Y."/>
            <person name="Ohtoshi R."/>
            <person name="Malay A.D."/>
            <person name="Moran D.A.P."/>
            <person name="Tomita M."/>
            <person name="Numata K."/>
            <person name="Arakawa K."/>
        </authorList>
    </citation>
    <scope>NUCLEOTIDE SEQUENCE</scope>
</reference>
<protein>
    <recommendedName>
        <fullName evidence="4">DUF4817 domain-containing protein</fullName>
    </recommendedName>
</protein>
<evidence type="ECO:0000313" key="2">
    <source>
        <dbReference type="EMBL" id="GFS29181.1"/>
    </source>
</evidence>
<name>A0A8X6M7C8_NEPPI</name>
<feature type="region of interest" description="Disordered" evidence="1">
    <location>
        <begin position="58"/>
        <end position="81"/>
    </location>
</feature>